<dbReference type="AlphaFoldDB" id="A0A0D0AX20"/>
<keyword evidence="3" id="KW-1185">Reference proteome</keyword>
<dbReference type="EMBL" id="KN834809">
    <property type="protein sequence ID" value="KIK55130.1"/>
    <property type="molecule type" value="Genomic_DNA"/>
</dbReference>
<evidence type="ECO:0000313" key="2">
    <source>
        <dbReference type="EMBL" id="KIK55130.1"/>
    </source>
</evidence>
<dbReference type="Proteomes" id="UP000053593">
    <property type="component" value="Unassembled WGS sequence"/>
</dbReference>
<evidence type="ECO:0000256" key="1">
    <source>
        <dbReference type="SAM" id="MobiDB-lite"/>
    </source>
</evidence>
<proteinExistence type="predicted"/>
<feature type="non-terminal residue" evidence="2">
    <location>
        <position position="1"/>
    </location>
</feature>
<protein>
    <submittedName>
        <fullName evidence="2">Uncharacterized protein</fullName>
    </submittedName>
</protein>
<sequence>LPINWPSPLHNKCSQGNCMYPNLPQPAPGTYVCVGCRKGTYVVTMSMAVEVEAQSRRAYEFRQQKRERYQAIQETSERRSEERDYAR</sequence>
<name>A0A0D0AX20_9AGAR</name>
<accession>A0A0D0AX20</accession>
<feature type="non-terminal residue" evidence="2">
    <location>
        <position position="87"/>
    </location>
</feature>
<reference evidence="2 3" key="1">
    <citation type="submission" date="2014-04" db="EMBL/GenBank/DDBJ databases">
        <title>Evolutionary Origins and Diversification of the Mycorrhizal Mutualists.</title>
        <authorList>
            <consortium name="DOE Joint Genome Institute"/>
            <consortium name="Mycorrhizal Genomics Consortium"/>
            <person name="Kohler A."/>
            <person name="Kuo A."/>
            <person name="Nagy L.G."/>
            <person name="Floudas D."/>
            <person name="Copeland A."/>
            <person name="Barry K.W."/>
            <person name="Cichocki N."/>
            <person name="Veneault-Fourrey C."/>
            <person name="LaButti K."/>
            <person name="Lindquist E.A."/>
            <person name="Lipzen A."/>
            <person name="Lundell T."/>
            <person name="Morin E."/>
            <person name="Murat C."/>
            <person name="Riley R."/>
            <person name="Ohm R."/>
            <person name="Sun H."/>
            <person name="Tunlid A."/>
            <person name="Henrissat B."/>
            <person name="Grigoriev I.V."/>
            <person name="Hibbett D.S."/>
            <person name="Martin F."/>
        </authorList>
    </citation>
    <scope>NUCLEOTIDE SEQUENCE [LARGE SCALE GENOMIC DNA]</scope>
    <source>
        <strain evidence="2 3">FD-317 M1</strain>
    </source>
</reference>
<dbReference type="OrthoDB" id="2621733at2759"/>
<gene>
    <name evidence="2" type="ORF">GYMLUDRAFT_117028</name>
</gene>
<evidence type="ECO:0000313" key="3">
    <source>
        <dbReference type="Proteomes" id="UP000053593"/>
    </source>
</evidence>
<feature type="region of interest" description="Disordered" evidence="1">
    <location>
        <begin position="64"/>
        <end position="87"/>
    </location>
</feature>
<dbReference type="HOGENOM" id="CLU_2489355_0_0_1"/>
<organism evidence="2 3">
    <name type="scientific">Collybiopsis luxurians FD-317 M1</name>
    <dbReference type="NCBI Taxonomy" id="944289"/>
    <lineage>
        <taxon>Eukaryota</taxon>
        <taxon>Fungi</taxon>
        <taxon>Dikarya</taxon>
        <taxon>Basidiomycota</taxon>
        <taxon>Agaricomycotina</taxon>
        <taxon>Agaricomycetes</taxon>
        <taxon>Agaricomycetidae</taxon>
        <taxon>Agaricales</taxon>
        <taxon>Marasmiineae</taxon>
        <taxon>Omphalotaceae</taxon>
        <taxon>Collybiopsis</taxon>
        <taxon>Collybiopsis luxurians</taxon>
    </lineage>
</organism>